<evidence type="ECO:0000259" key="1">
    <source>
        <dbReference type="Pfam" id="PF04784"/>
    </source>
</evidence>
<dbReference type="PANTHER" id="PTHR46361:SF3">
    <property type="entry name" value="ELECTRON CARRIER_ PROTEIN DISULFIDE OXIDOREDUCTASE"/>
    <property type="match status" value="1"/>
</dbReference>
<keyword evidence="3" id="KW-1185">Reference proteome</keyword>
<feature type="domain" description="DUF547" evidence="1">
    <location>
        <begin position="49"/>
        <end position="171"/>
    </location>
</feature>
<dbReference type="EMBL" id="FQUO01000018">
    <property type="protein sequence ID" value="SHG10649.1"/>
    <property type="molecule type" value="Genomic_DNA"/>
</dbReference>
<name>A0A1M5H3R3_9BACT</name>
<proteinExistence type="predicted"/>
<dbReference type="RefSeq" id="WP_073046840.1">
    <property type="nucleotide sequence ID" value="NZ_FQUO01000018.1"/>
</dbReference>
<organism evidence="2 3">
    <name type="scientific">Cnuella takakiae</name>
    <dbReference type="NCBI Taxonomy" id="1302690"/>
    <lineage>
        <taxon>Bacteria</taxon>
        <taxon>Pseudomonadati</taxon>
        <taxon>Bacteroidota</taxon>
        <taxon>Chitinophagia</taxon>
        <taxon>Chitinophagales</taxon>
        <taxon>Chitinophagaceae</taxon>
        <taxon>Cnuella</taxon>
    </lineage>
</organism>
<dbReference type="Proteomes" id="UP000184368">
    <property type="component" value="Unassembled WGS sequence"/>
</dbReference>
<dbReference type="InterPro" id="IPR006869">
    <property type="entry name" value="DUF547"/>
</dbReference>
<sequence>MVPANNPPDAIDLSQQLLLAVRNGADANGLLQQLATMDSLDLLQQLYNDALRLTFWLNGYNAFVQILLQQEPALYTRRRAFFGRMAFVVAGMPLSLDDIEHGILRRSRIWWGLGFLQDPLPSIFEIAFRLQTPDCRIHFALNCGAASCPPIAVYRPEMIHAQLDLATRAYLSTEARYDSRKNIVYLPRLFLWFWGDFGGRKGTLKLLEHCGIITAGSRPKMRFKSYDWNLAPGSFVPEP</sequence>
<reference evidence="2 3" key="1">
    <citation type="submission" date="2016-11" db="EMBL/GenBank/DDBJ databases">
        <authorList>
            <person name="Jaros S."/>
            <person name="Januszkiewicz K."/>
            <person name="Wedrychowicz H."/>
        </authorList>
    </citation>
    <scope>NUCLEOTIDE SEQUENCE [LARGE SCALE GENOMIC DNA]</scope>
    <source>
        <strain evidence="2 3">DSM 26897</strain>
    </source>
</reference>
<dbReference type="PANTHER" id="PTHR46361">
    <property type="entry name" value="ELECTRON CARRIER/ PROTEIN DISULFIDE OXIDOREDUCTASE"/>
    <property type="match status" value="1"/>
</dbReference>
<gene>
    <name evidence="2" type="ORF">SAMN05444008_11821</name>
</gene>
<protein>
    <recommendedName>
        <fullName evidence="1">DUF547 domain-containing protein</fullName>
    </recommendedName>
</protein>
<dbReference type="AlphaFoldDB" id="A0A1M5H3R3"/>
<dbReference type="STRING" id="1302690.BUE76_03805"/>
<dbReference type="Pfam" id="PF04784">
    <property type="entry name" value="DUF547"/>
    <property type="match status" value="1"/>
</dbReference>
<accession>A0A1M5H3R3</accession>
<evidence type="ECO:0000313" key="2">
    <source>
        <dbReference type="EMBL" id="SHG10649.1"/>
    </source>
</evidence>
<evidence type="ECO:0000313" key="3">
    <source>
        <dbReference type="Proteomes" id="UP000184368"/>
    </source>
</evidence>
<dbReference type="OrthoDB" id="526867at2"/>